<name>A0ABS9D2L5_9RHOB</name>
<feature type="region of interest" description="Disordered" evidence="1">
    <location>
        <begin position="361"/>
        <end position="419"/>
    </location>
</feature>
<feature type="compositionally biased region" description="Basic and acidic residues" evidence="1">
    <location>
        <begin position="1023"/>
        <end position="1049"/>
    </location>
</feature>
<feature type="compositionally biased region" description="Pro residues" evidence="1">
    <location>
        <begin position="1001"/>
        <end position="1011"/>
    </location>
</feature>
<accession>A0ABS9D2L5</accession>
<sequence>MPVNVQIPLKIAIDPALSGSALSGQLRGAVASGVGRALAELDREVIAPRGGYAWPSYAAPDITWSLGAGADAMPADDWRADVENDIMLALQAAVTAAPATHTKALDDAPEAVPNAPSEPFDARRLDGDGKYRVHSYDTDLPSPSAPISLEYFNENTQWHTTHRTAIWYFSGTRSQFIQLMQAHLAHHVTPRPRAGQVFGLLYRADGKYQIAIISINRVTDDAVYFDITRQFSPGDRMNIVNSDDGSRRGGTLGKRPWMDLEKLWRFTSRDDLADRQYVRFCGIRNVTQNPVSGETQDVAEHRALLRRLAEEDANQAYNGTGRSGPQQAAELDGSFCIIPNDAFSGQSLRLLPIWRVIEKSDAEDGDGGEPPAHPSEAGGENAGAGRSGGDGDETGGGGGSDMAEPGTQHGAGQSSRFPMTIGGETITLDLAPFEGEPSFDDLGALGDRLRILMGQIAFRLEMPTGEYPASFIIAAGQVLGGRASAVGQYAARTPAATNVRNTAPGAGNLGDVDMGATDSPSIRVLRFLAATTPLMTQFERILHDIIGLPDVTALIEGRHAGQYPAWGLAFYKTYTPIITASGSQMFLRACQIKMLEALRASQVAIETRLNRFDDYYATVRTMLLSFVSTQTELQALRDRLAEEDPSVSSFSAGVSAVYSTWSSAREALSLSMSDHYLNRNFLTETQVDGQIVREGNTVKIRDDSGRDWTLAELDEAIAFRTRTATSADPLVNHFRDIPEVVETFRQRPESAYHYLRSLLTEMQSDNADMQRTTQSSVNFAFRAGKIREDLPNRTVPGTAVALQGIHLLAHEAIGDAFLGDKIYGMGIDQLMDFELGLQGLILFGETVSVLALAVICPPAAAVLGAVYAGAHYYHASQMSTLYNALLDPDGILNKAEVEFDLFLAEFEIVLSVIPEAGPLLRGGSFAGKTVLRSGVRQGGRIIARRARRELLVSVGRQLKRGLAQSVVTAVLTDRAMALALPHLIGPVFAEVNAAISRSSGMPPPPPVPTGPAPEDISGPEEPALIRRLEEYDDTLHFDDSTHSGLEDGE</sequence>
<proteinExistence type="predicted"/>
<dbReference type="Proteomes" id="UP001200557">
    <property type="component" value="Unassembled WGS sequence"/>
</dbReference>
<protein>
    <submittedName>
        <fullName evidence="2">Uncharacterized protein</fullName>
    </submittedName>
</protein>
<keyword evidence="3" id="KW-1185">Reference proteome</keyword>
<dbReference type="EMBL" id="JAKGAQ010000004">
    <property type="protein sequence ID" value="MCF2872553.1"/>
    <property type="molecule type" value="Genomic_DNA"/>
</dbReference>
<evidence type="ECO:0000313" key="2">
    <source>
        <dbReference type="EMBL" id="MCF2872553.1"/>
    </source>
</evidence>
<organism evidence="2 3">
    <name type="scientific">Octadecabacter dasysiphoniae</name>
    <dbReference type="NCBI Taxonomy" id="2909341"/>
    <lineage>
        <taxon>Bacteria</taxon>
        <taxon>Pseudomonadati</taxon>
        <taxon>Pseudomonadota</taxon>
        <taxon>Alphaproteobacteria</taxon>
        <taxon>Rhodobacterales</taxon>
        <taxon>Roseobacteraceae</taxon>
        <taxon>Octadecabacter</taxon>
    </lineage>
</organism>
<comment type="caution">
    <text evidence="2">The sequence shown here is derived from an EMBL/GenBank/DDBJ whole genome shotgun (WGS) entry which is preliminary data.</text>
</comment>
<feature type="region of interest" description="Disordered" evidence="1">
    <location>
        <begin position="999"/>
        <end position="1049"/>
    </location>
</feature>
<evidence type="ECO:0000256" key="1">
    <source>
        <dbReference type="SAM" id="MobiDB-lite"/>
    </source>
</evidence>
<feature type="compositionally biased region" description="Gly residues" evidence="1">
    <location>
        <begin position="380"/>
        <end position="400"/>
    </location>
</feature>
<dbReference type="RefSeq" id="WP_235226876.1">
    <property type="nucleotide sequence ID" value="NZ_JAKGAQ010000004.1"/>
</dbReference>
<evidence type="ECO:0000313" key="3">
    <source>
        <dbReference type="Proteomes" id="UP001200557"/>
    </source>
</evidence>
<gene>
    <name evidence="2" type="ORF">L0664_15865</name>
</gene>
<reference evidence="2 3" key="1">
    <citation type="submission" date="2022-01" db="EMBL/GenBank/DDBJ databases">
        <title>Octadecabacter sp. nov., isolated from a marine alga.</title>
        <authorList>
            <person name="Jin M.S."/>
            <person name="Kim H.M."/>
            <person name="Han D.M."/>
            <person name="Jung J.J."/>
            <person name="Jeon C.O."/>
        </authorList>
    </citation>
    <scope>NUCLEOTIDE SEQUENCE [LARGE SCALE GENOMIC DNA]</scope>
    <source>
        <strain evidence="2 3">G9-8</strain>
    </source>
</reference>